<dbReference type="EMBL" id="ML120425">
    <property type="protein sequence ID" value="RPA95468.1"/>
    <property type="molecule type" value="Genomic_DNA"/>
</dbReference>
<dbReference type="AlphaFoldDB" id="A0A3N4JER9"/>
<dbReference type="GO" id="GO:0004497">
    <property type="term" value="F:monooxygenase activity"/>
    <property type="evidence" value="ECO:0007669"/>
    <property type="project" value="UniProtKB-KW"/>
</dbReference>
<evidence type="ECO:0000256" key="2">
    <source>
        <dbReference type="ARBA" id="ARBA00022630"/>
    </source>
</evidence>
<keyword evidence="2" id="KW-0285">Flavoprotein</keyword>
<evidence type="ECO:0000256" key="5">
    <source>
        <dbReference type="ARBA" id="ARBA00023033"/>
    </source>
</evidence>
<evidence type="ECO:0000313" key="7">
    <source>
        <dbReference type="EMBL" id="RPA95468.1"/>
    </source>
</evidence>
<comment type="cofactor">
    <cofactor evidence="1">
        <name>FAD</name>
        <dbReference type="ChEBI" id="CHEBI:57692"/>
    </cofactor>
</comment>
<dbReference type="GO" id="GO:0071949">
    <property type="term" value="F:FAD binding"/>
    <property type="evidence" value="ECO:0007669"/>
    <property type="project" value="InterPro"/>
</dbReference>
<feature type="domain" description="FAD-binding" evidence="6">
    <location>
        <begin position="307"/>
        <end position="368"/>
    </location>
</feature>
<dbReference type="OrthoDB" id="47494at2759"/>
<keyword evidence="4" id="KW-0560">Oxidoreductase</keyword>
<dbReference type="STRING" id="1336337.A0A3N4JER9"/>
<keyword evidence="5" id="KW-0503">Monooxygenase</keyword>
<reference evidence="7 8" key="1">
    <citation type="journal article" date="2018" name="Nat. Ecol. Evol.">
        <title>Pezizomycetes genomes reveal the molecular basis of ectomycorrhizal truffle lifestyle.</title>
        <authorList>
            <person name="Murat C."/>
            <person name="Payen T."/>
            <person name="Noel B."/>
            <person name="Kuo A."/>
            <person name="Morin E."/>
            <person name="Chen J."/>
            <person name="Kohler A."/>
            <person name="Krizsan K."/>
            <person name="Balestrini R."/>
            <person name="Da Silva C."/>
            <person name="Montanini B."/>
            <person name="Hainaut M."/>
            <person name="Levati E."/>
            <person name="Barry K.W."/>
            <person name="Belfiori B."/>
            <person name="Cichocki N."/>
            <person name="Clum A."/>
            <person name="Dockter R.B."/>
            <person name="Fauchery L."/>
            <person name="Guy J."/>
            <person name="Iotti M."/>
            <person name="Le Tacon F."/>
            <person name="Lindquist E.A."/>
            <person name="Lipzen A."/>
            <person name="Malagnac F."/>
            <person name="Mello A."/>
            <person name="Molinier V."/>
            <person name="Miyauchi S."/>
            <person name="Poulain J."/>
            <person name="Riccioni C."/>
            <person name="Rubini A."/>
            <person name="Sitrit Y."/>
            <person name="Splivallo R."/>
            <person name="Traeger S."/>
            <person name="Wang M."/>
            <person name="Zifcakova L."/>
            <person name="Wipf D."/>
            <person name="Zambonelli A."/>
            <person name="Paolocci F."/>
            <person name="Nowrousian M."/>
            <person name="Ottonello S."/>
            <person name="Baldrian P."/>
            <person name="Spatafora J.W."/>
            <person name="Henrissat B."/>
            <person name="Nagy L.G."/>
            <person name="Aury J.M."/>
            <person name="Wincker P."/>
            <person name="Grigoriev I.V."/>
            <person name="Bonfante P."/>
            <person name="Martin F.M."/>
        </authorList>
    </citation>
    <scope>NUCLEOTIDE SEQUENCE [LARGE SCALE GENOMIC DNA]</scope>
    <source>
        <strain evidence="7 8">120613-1</strain>
    </source>
</reference>
<gene>
    <name evidence="7" type="ORF">L873DRAFT_1698009</name>
</gene>
<dbReference type="InterPro" id="IPR036188">
    <property type="entry name" value="FAD/NAD-bd_sf"/>
</dbReference>
<name>A0A3N4JER9_9PEZI</name>
<dbReference type="Gene3D" id="3.50.50.60">
    <property type="entry name" value="FAD/NAD(P)-binding domain"/>
    <property type="match status" value="1"/>
</dbReference>
<evidence type="ECO:0000256" key="4">
    <source>
        <dbReference type="ARBA" id="ARBA00023002"/>
    </source>
</evidence>
<evidence type="ECO:0000313" key="8">
    <source>
        <dbReference type="Proteomes" id="UP000276215"/>
    </source>
</evidence>
<dbReference type="PANTHER" id="PTHR47178">
    <property type="entry name" value="MONOOXYGENASE, FAD-BINDING"/>
    <property type="match status" value="1"/>
</dbReference>
<dbReference type="Proteomes" id="UP000276215">
    <property type="component" value="Unassembled WGS sequence"/>
</dbReference>
<dbReference type="SUPFAM" id="SSF51905">
    <property type="entry name" value="FAD/NAD(P)-binding domain"/>
    <property type="match status" value="1"/>
</dbReference>
<sequence length="405" mass="44682">MTEQQKKPHVLIFGAGVVGVTLAQALKKNSIPFSIFERDSGPDARGQGWGITIHWALPSLESCLPDQLRDRLVEVQVDPEAGKVDRGNFLFLNAETGEIEHRIPPNKRLRLKRESFRKLLMEGLPVQWNKKLASIERREDGATAYFEDGTSASGTLLVGAEGSKSRTRQILCPNNYQLIPLPVRSTGCAVRLSPSQAAPLRALDPLLFQGVHPETEDLFWFSTIDTPATNIDGGDYYTVQLLMSWRLDDPVKDEVSPDNMARLANMKRRASRFAEPLRSAILDIPSDTHVTEIKLGDWPCFGWDNFGGRVTLVGDAAHAMTMYRGEAANHGLMDAANLVEALKGVCDGKLSLKEAVDTYDTEVRKRTAPAVLLSRQACLDAHDWSKIKSGNAAVLARRAVSLKEG</sequence>
<dbReference type="PANTHER" id="PTHR47178:SF1">
    <property type="entry name" value="FAD-BINDING DOMAIN-CONTAINING PROTEIN-RELATED"/>
    <property type="match status" value="1"/>
</dbReference>
<protein>
    <submittedName>
        <fullName evidence="7">FAD/NAD(P)-binding domain-containing protein</fullName>
    </submittedName>
</protein>
<accession>A0A3N4JER9</accession>
<dbReference type="Pfam" id="PF01494">
    <property type="entry name" value="FAD_binding_3"/>
    <property type="match status" value="1"/>
</dbReference>
<evidence type="ECO:0000259" key="6">
    <source>
        <dbReference type="Pfam" id="PF01494"/>
    </source>
</evidence>
<keyword evidence="3" id="KW-0274">FAD</keyword>
<proteinExistence type="predicted"/>
<evidence type="ECO:0000256" key="3">
    <source>
        <dbReference type="ARBA" id="ARBA00022827"/>
    </source>
</evidence>
<organism evidence="7 8">
    <name type="scientific">Choiromyces venosus 120613-1</name>
    <dbReference type="NCBI Taxonomy" id="1336337"/>
    <lineage>
        <taxon>Eukaryota</taxon>
        <taxon>Fungi</taxon>
        <taxon>Dikarya</taxon>
        <taxon>Ascomycota</taxon>
        <taxon>Pezizomycotina</taxon>
        <taxon>Pezizomycetes</taxon>
        <taxon>Pezizales</taxon>
        <taxon>Tuberaceae</taxon>
        <taxon>Choiromyces</taxon>
    </lineage>
</organism>
<dbReference type="PRINTS" id="PR00420">
    <property type="entry name" value="RNGMNOXGNASE"/>
</dbReference>
<dbReference type="InterPro" id="IPR002938">
    <property type="entry name" value="FAD-bd"/>
</dbReference>
<keyword evidence="8" id="KW-1185">Reference proteome</keyword>
<evidence type="ECO:0000256" key="1">
    <source>
        <dbReference type="ARBA" id="ARBA00001974"/>
    </source>
</evidence>